<keyword evidence="9" id="KW-0812">Transmembrane</keyword>
<evidence type="ECO:0000256" key="1">
    <source>
        <dbReference type="ARBA" id="ARBA00004604"/>
    </source>
</evidence>
<reference evidence="14 15" key="1">
    <citation type="submission" date="2021-04" db="EMBL/GenBank/DDBJ databases">
        <authorList>
            <person name="Bliznina A."/>
        </authorList>
    </citation>
    <scope>NUCLEOTIDE SEQUENCE [LARGE SCALE GENOMIC DNA]</scope>
</reference>
<dbReference type="PANTHER" id="PTHR10925">
    <property type="entry name" value="N-ACETYLTRANSFERASE 10"/>
    <property type="match status" value="1"/>
</dbReference>
<feature type="compositionally biased region" description="Basic residues" evidence="8">
    <location>
        <begin position="1326"/>
        <end position="1342"/>
    </location>
</feature>
<evidence type="ECO:0000259" key="12">
    <source>
        <dbReference type="Pfam" id="PF13725"/>
    </source>
</evidence>
<dbReference type="Gene3D" id="3.40.50.300">
    <property type="entry name" value="P-loop containing nucleotide triphosphate hydrolases"/>
    <property type="match status" value="1"/>
</dbReference>
<evidence type="ECO:0000256" key="2">
    <source>
        <dbReference type="ARBA" id="ARBA00022552"/>
    </source>
</evidence>
<keyword evidence="15" id="KW-1185">Reference proteome</keyword>
<keyword evidence="7" id="KW-0012">Acyltransferase</keyword>
<feature type="compositionally biased region" description="Basic and acidic residues" evidence="8">
    <location>
        <begin position="1310"/>
        <end position="1320"/>
    </location>
</feature>
<evidence type="ECO:0000259" key="10">
    <source>
        <dbReference type="Pfam" id="PF05127"/>
    </source>
</evidence>
<keyword evidence="5" id="KW-0547">Nucleotide-binding</keyword>
<dbReference type="EMBL" id="OU015567">
    <property type="protein sequence ID" value="CAG5112430.1"/>
    <property type="molecule type" value="Genomic_DNA"/>
</dbReference>
<dbReference type="Proteomes" id="UP001158576">
    <property type="component" value="Chromosome 2"/>
</dbReference>
<accession>A0ABN7TAQ4</accession>
<feature type="domain" description="Possible tRNA binding" evidence="12">
    <location>
        <begin position="1124"/>
        <end position="1297"/>
    </location>
</feature>
<feature type="transmembrane region" description="Helical" evidence="9">
    <location>
        <begin position="7"/>
        <end position="26"/>
    </location>
</feature>
<evidence type="ECO:0000256" key="7">
    <source>
        <dbReference type="ARBA" id="ARBA00023315"/>
    </source>
</evidence>
<dbReference type="CDD" id="cd04301">
    <property type="entry name" value="NAT_SF"/>
    <property type="match status" value="1"/>
</dbReference>
<feature type="compositionally biased region" description="Polar residues" evidence="8">
    <location>
        <begin position="1292"/>
        <end position="1306"/>
    </location>
</feature>
<keyword evidence="2" id="KW-0698">rRNA processing</keyword>
<sequence>MGFCSSLFKTFFFIAFCWLGVTLWLFSRLNHELFEHKPPTEARSMKVDMECEGIKVISFQRECFRRLSQVRENHSTSSCFKSHGLRPNSTDCQIIEYLYKHEDVCTDISKEISDNFKKHVPQAHKGVNFGSLYNQLDRCGEVCKWIARRIQENEVKWQRTYDKMFPHDEIEVHMEDGTVEHKPRSKRVILLHLGLLEEEIGLNFGKGALSGGPLGELVQWSDLISSLYVLGHKLILSWSKKTLENYMTTSSTALDQCHLARPADADLIYTDVHGLQQMIQMTGSLAKFKCNLRVLDNFGTEPAYNHPGYVRKHDLPKGYGQFSLDTKQFMTQWPHTMDNSFVGFVVHRISADKIDAEKRVANRVLLYGKRESVLHSPEAKLILKVLREQEFEIHATLWSKQDEENKDVISSVPDFITNHGYVNQSAFLDLLRSAKAYVGLGTPPEGPAALEAVANGAIFIQPRFRPKRDVYQQQQKPTSRRLSSQNPYMERLDRPYNFFYNQFDAEDIKAALTQVKAKSIDPLVPFEFTHEGMLQRIHAYVEHQDFCERETSWPPRSSVKVKFGQPGESCNEVCESHHRVCERSWFPITNSTEMILTQTHNCLSYRKESDIISPFFDDDDKTCVFQGKAPPNEADNRLKEIKEDLADTQPIGSILNLCKTYDQGNALLKFIDIITEKKFRTTVSLTAARGRGKSAALGLSIAAALAYGYANIFVTSPSPDNLGTLFEFVLKGLDALKYDQNSDYDIIQSTQDDMKKAIVRINLMRDHRQTVQYIDPSDHKMLAQAELVVIDEAAAIPLPLVKNLLGPYLVFMSSTVNGYEGTGRSLSLKLLDNLRRQADTSGSAVGQRSLSELTLDESIRYAPNCPVECWLNSLLCLDCDIPRATFSLPSPSSCSLYWVNRDALFSGNKSSEKFLSSLMALYVASHYKNQPNDLQLLSDAPAHHLFVLCAPVSTEQTSLPVPLVVLQVAHEGKIAKESIRHSLREGRKASGDLIPWTISEQFRQLDFGELSGARVVRIATHPDFQRAGYGKEALRQMEEYYAGKIPLADNLPDIEAEGVEEIDEGVDLLHEKIQPKKELAIMYGLDQRRAEPLDWLGVSFGLTSDLLRFWTRSGYSSEDAESLRLLKTYFTAYDLERMELYGKGVVDYHLIVDILPQIVKMIFTGEITIKGLSVQQKAILVALGLQYKSVDELSEISLTSQLPPMPSSQILGHFKRAIIRINEEVKRLETIKAEAELNLPQSKVNLEIEEGDEGAIDAVLDEEAAKIKEEQAKEKQELVKALQQYKIKGNDNDWSQELSTRKSVANISIGRERVEKKAENGDAPVKRKGGKTPDGKRKKKRA</sequence>
<dbReference type="InterPro" id="IPR027992">
    <property type="entry name" value="tRNA_bind_dom"/>
</dbReference>
<dbReference type="InterPro" id="IPR027417">
    <property type="entry name" value="P-loop_NTPase"/>
</dbReference>
<feature type="region of interest" description="Disordered" evidence="8">
    <location>
        <begin position="1290"/>
        <end position="1342"/>
    </location>
</feature>
<comment type="subcellular location">
    <subcellularLocation>
        <location evidence="1">Nucleus</location>
        <location evidence="1">Nucleolus</location>
    </subcellularLocation>
</comment>
<dbReference type="InterPro" id="IPR000182">
    <property type="entry name" value="GNAT_dom"/>
</dbReference>
<evidence type="ECO:0000256" key="9">
    <source>
        <dbReference type="SAM" id="Phobius"/>
    </source>
</evidence>
<evidence type="ECO:0000256" key="8">
    <source>
        <dbReference type="SAM" id="MobiDB-lite"/>
    </source>
</evidence>
<keyword evidence="9" id="KW-1133">Transmembrane helix</keyword>
<keyword evidence="3" id="KW-0808">Transferase</keyword>
<evidence type="ECO:0000256" key="4">
    <source>
        <dbReference type="ARBA" id="ARBA00022694"/>
    </source>
</evidence>
<evidence type="ECO:0000256" key="5">
    <source>
        <dbReference type="ARBA" id="ARBA00022741"/>
    </source>
</evidence>
<dbReference type="Pfam" id="PF13718">
    <property type="entry name" value="GNAT_acetyltr_2"/>
    <property type="match status" value="1"/>
</dbReference>
<evidence type="ECO:0000256" key="6">
    <source>
        <dbReference type="ARBA" id="ARBA00022840"/>
    </source>
</evidence>
<dbReference type="Pfam" id="PF13725">
    <property type="entry name" value="tRNA_bind_2"/>
    <property type="match status" value="1"/>
</dbReference>
<evidence type="ECO:0000313" key="15">
    <source>
        <dbReference type="Proteomes" id="UP001158576"/>
    </source>
</evidence>
<keyword evidence="4" id="KW-0819">tRNA processing</keyword>
<evidence type="ECO:0000259" key="13">
    <source>
        <dbReference type="Pfam" id="PF15024"/>
    </source>
</evidence>
<organism evidence="14 15">
    <name type="scientific">Oikopleura dioica</name>
    <name type="common">Tunicate</name>
    <dbReference type="NCBI Taxonomy" id="34765"/>
    <lineage>
        <taxon>Eukaryota</taxon>
        <taxon>Metazoa</taxon>
        <taxon>Chordata</taxon>
        <taxon>Tunicata</taxon>
        <taxon>Appendicularia</taxon>
        <taxon>Copelata</taxon>
        <taxon>Oikopleuridae</taxon>
        <taxon>Oikopleura</taxon>
    </lineage>
</organism>
<keyword evidence="9" id="KW-0472">Membrane</keyword>
<protein>
    <submittedName>
        <fullName evidence="14">Oidioi.mRNA.OKI2018_I69.chr2.g6646.t1.cds</fullName>
    </submittedName>
</protein>
<name>A0ABN7TAQ4_OIKDI</name>
<keyword evidence="6" id="KW-0067">ATP-binding</keyword>
<proteinExistence type="predicted"/>
<dbReference type="Gene3D" id="3.40.630.30">
    <property type="match status" value="1"/>
</dbReference>
<dbReference type="Pfam" id="PF05127">
    <property type="entry name" value="NAT10_TcmA_helicase"/>
    <property type="match status" value="1"/>
</dbReference>
<dbReference type="InterPro" id="IPR032672">
    <property type="entry name" value="TmcA/NAT10/Kre33"/>
</dbReference>
<feature type="domain" description="Glycosyltransferase family 18 catalytic" evidence="13">
    <location>
        <begin position="79"/>
        <end position="628"/>
    </location>
</feature>
<gene>
    <name evidence="14" type="ORF">OKIOD_LOCUS15411</name>
</gene>
<dbReference type="Pfam" id="PF15024">
    <property type="entry name" value="Glyco_transf_18"/>
    <property type="match status" value="1"/>
</dbReference>
<dbReference type="InterPro" id="IPR026116">
    <property type="entry name" value="GT18_cat"/>
</dbReference>
<feature type="domain" description="TcmA/NAT10 helicase" evidence="10">
    <location>
        <begin position="685"/>
        <end position="878"/>
    </location>
</feature>
<evidence type="ECO:0000313" key="14">
    <source>
        <dbReference type="EMBL" id="CAG5112430.1"/>
    </source>
</evidence>
<dbReference type="InterPro" id="IPR007807">
    <property type="entry name" value="TcmA/NAT10_helicase"/>
</dbReference>
<feature type="domain" description="N-acetyltransferase" evidence="11">
    <location>
        <begin position="918"/>
        <end position="1116"/>
    </location>
</feature>
<dbReference type="PANTHER" id="PTHR10925:SF5">
    <property type="entry name" value="RNA CYTIDINE ACETYLTRANSFERASE"/>
    <property type="match status" value="1"/>
</dbReference>
<evidence type="ECO:0000259" key="11">
    <source>
        <dbReference type="Pfam" id="PF13718"/>
    </source>
</evidence>
<evidence type="ECO:0000256" key="3">
    <source>
        <dbReference type="ARBA" id="ARBA00022679"/>
    </source>
</evidence>